<evidence type="ECO:0000256" key="4">
    <source>
        <dbReference type="ARBA" id="ARBA00023010"/>
    </source>
</evidence>
<accession>A0A2S2E6F1</accession>
<dbReference type="PANTHER" id="PTHR36918:SF1">
    <property type="entry name" value="PROTEIN-EXPORT PROTEIN SECB"/>
    <property type="match status" value="1"/>
</dbReference>
<comment type="function">
    <text evidence="5">One of the proteins required for the normal export of preproteins out of the cell cytoplasm. It is a molecular chaperone that binds to a subset of precursor proteins, maintaining them in a translocation-competent state. It also specifically binds to its receptor SecA.</text>
</comment>
<proteinExistence type="inferred from homology"/>
<dbReference type="GO" id="GO:0006457">
    <property type="term" value="P:protein folding"/>
    <property type="evidence" value="ECO:0007669"/>
    <property type="project" value="UniProtKB-UniRule"/>
</dbReference>
<keyword evidence="3 5" id="KW-0653">Protein transport</keyword>
<organism evidence="7 8">
    <name type="scientific">Saliniradius amylolyticus</name>
    <dbReference type="NCBI Taxonomy" id="2183582"/>
    <lineage>
        <taxon>Bacteria</taxon>
        <taxon>Pseudomonadati</taxon>
        <taxon>Pseudomonadota</taxon>
        <taxon>Gammaproteobacteria</taxon>
        <taxon>Alteromonadales</taxon>
        <taxon>Alteromonadaceae</taxon>
        <taxon>Saliniradius</taxon>
    </lineage>
</organism>
<dbReference type="InterPro" id="IPR035958">
    <property type="entry name" value="SecB-like_sf"/>
</dbReference>
<evidence type="ECO:0000256" key="6">
    <source>
        <dbReference type="SAM" id="MobiDB-lite"/>
    </source>
</evidence>
<comment type="subcellular location">
    <subcellularLocation>
        <location evidence="5">Cytoplasm</location>
    </subcellularLocation>
</comment>
<dbReference type="PANTHER" id="PTHR36918">
    <property type="match status" value="1"/>
</dbReference>
<evidence type="ECO:0000256" key="5">
    <source>
        <dbReference type="HAMAP-Rule" id="MF_00821"/>
    </source>
</evidence>
<keyword evidence="4 5" id="KW-0811">Translocation</keyword>
<dbReference type="GO" id="GO:0051082">
    <property type="term" value="F:unfolded protein binding"/>
    <property type="evidence" value="ECO:0007669"/>
    <property type="project" value="InterPro"/>
</dbReference>
<dbReference type="SUPFAM" id="SSF54611">
    <property type="entry name" value="SecB-like"/>
    <property type="match status" value="1"/>
</dbReference>
<keyword evidence="2 5" id="KW-0813">Transport</keyword>
<dbReference type="InterPro" id="IPR003708">
    <property type="entry name" value="SecB"/>
</dbReference>
<dbReference type="NCBIfam" id="TIGR00809">
    <property type="entry name" value="secB"/>
    <property type="match status" value="1"/>
</dbReference>
<dbReference type="EMBL" id="CP029347">
    <property type="protein sequence ID" value="AWL13221.1"/>
    <property type="molecule type" value="Genomic_DNA"/>
</dbReference>
<dbReference type="Proteomes" id="UP000245728">
    <property type="component" value="Chromosome"/>
</dbReference>
<dbReference type="AlphaFoldDB" id="A0A2S2E6F1"/>
<dbReference type="HAMAP" id="MF_00821">
    <property type="entry name" value="SecB"/>
    <property type="match status" value="1"/>
</dbReference>
<keyword evidence="8" id="KW-1185">Reference proteome</keyword>
<dbReference type="Pfam" id="PF02556">
    <property type="entry name" value="SecB"/>
    <property type="match status" value="1"/>
</dbReference>
<dbReference type="RefSeq" id="WP_109340732.1">
    <property type="nucleotide sequence ID" value="NZ_CP029347.1"/>
</dbReference>
<reference evidence="7 8" key="1">
    <citation type="submission" date="2018-05" db="EMBL/GenBank/DDBJ databases">
        <title>Salinimonas sp. HMF8227 Genome sequencing and assembly.</title>
        <authorList>
            <person name="Kang H."/>
            <person name="Kang J."/>
            <person name="Cha I."/>
            <person name="Kim H."/>
            <person name="Joh K."/>
        </authorList>
    </citation>
    <scope>NUCLEOTIDE SEQUENCE [LARGE SCALE GENOMIC DNA]</scope>
    <source>
        <strain evidence="7 8">HMF8227</strain>
    </source>
</reference>
<evidence type="ECO:0000256" key="3">
    <source>
        <dbReference type="ARBA" id="ARBA00022927"/>
    </source>
</evidence>
<sequence length="173" mass="19230">MSEENQANGAAAPEQQNTQQAQQFAVQRIYAKDISFESPNSPVIFQKEWKPEVQLDLDTRSNKLEENLFEVVLSVTVTAKVGEETAFLVEVQQAGIFTIGGELSDQQKAHMLGSFCPNTLFPYARECVSNLVNRGTFPALNLAPVNFDAIFAAYMQKRAQEAQQGEQKQNLDA</sequence>
<dbReference type="Gene3D" id="3.10.420.10">
    <property type="entry name" value="SecB-like"/>
    <property type="match status" value="1"/>
</dbReference>
<comment type="similarity">
    <text evidence="1 5">Belongs to the SecB family.</text>
</comment>
<keyword evidence="5" id="KW-0963">Cytoplasm</keyword>
<dbReference type="GO" id="GO:0015031">
    <property type="term" value="P:protein transport"/>
    <property type="evidence" value="ECO:0007669"/>
    <property type="project" value="UniProtKB-UniRule"/>
</dbReference>
<evidence type="ECO:0000256" key="1">
    <source>
        <dbReference type="ARBA" id="ARBA00009990"/>
    </source>
</evidence>
<protein>
    <recommendedName>
        <fullName evidence="5">Protein-export protein SecB</fullName>
    </recommendedName>
</protein>
<keyword evidence="5" id="KW-0143">Chaperone</keyword>
<dbReference type="KEGG" id="salh:HMF8227_02770"/>
<feature type="region of interest" description="Disordered" evidence="6">
    <location>
        <begin position="1"/>
        <end position="20"/>
    </location>
</feature>
<dbReference type="OrthoDB" id="9795145at2"/>
<comment type="subunit">
    <text evidence="5">Homotetramer, a dimer of dimers. One homotetramer interacts with 1 SecA dimer.</text>
</comment>
<evidence type="ECO:0000313" key="8">
    <source>
        <dbReference type="Proteomes" id="UP000245728"/>
    </source>
</evidence>
<gene>
    <name evidence="5" type="primary">secB</name>
    <name evidence="7" type="ORF">HMF8227_02770</name>
</gene>
<dbReference type="GO" id="GO:0005737">
    <property type="term" value="C:cytoplasm"/>
    <property type="evidence" value="ECO:0007669"/>
    <property type="project" value="UniProtKB-SubCell"/>
</dbReference>
<evidence type="ECO:0000313" key="7">
    <source>
        <dbReference type="EMBL" id="AWL13221.1"/>
    </source>
</evidence>
<name>A0A2S2E6F1_9ALTE</name>
<dbReference type="NCBIfam" id="NF004393">
    <property type="entry name" value="PRK05751.1-4"/>
    <property type="match status" value="1"/>
</dbReference>
<evidence type="ECO:0000256" key="2">
    <source>
        <dbReference type="ARBA" id="ARBA00022448"/>
    </source>
</evidence>
<feature type="compositionally biased region" description="Low complexity" evidence="6">
    <location>
        <begin position="10"/>
        <end position="20"/>
    </location>
</feature>
<dbReference type="PRINTS" id="PR01594">
    <property type="entry name" value="SECBCHAPRONE"/>
</dbReference>
<dbReference type="GO" id="GO:0051262">
    <property type="term" value="P:protein tetramerization"/>
    <property type="evidence" value="ECO:0007669"/>
    <property type="project" value="InterPro"/>
</dbReference>